<dbReference type="EC" id="7.6.2.9" evidence="9"/>
<name>A0A2N6VN42_9MICO</name>
<evidence type="ECO:0000256" key="9">
    <source>
        <dbReference type="ARBA" id="ARBA00066388"/>
    </source>
</evidence>
<reference evidence="11 12" key="1">
    <citation type="submission" date="2017-09" db="EMBL/GenBank/DDBJ databases">
        <title>Bacterial strain isolated from the female urinary microbiota.</title>
        <authorList>
            <person name="Thomas-White K."/>
            <person name="Kumar N."/>
            <person name="Forster S."/>
            <person name="Putonti C."/>
            <person name="Lawley T."/>
            <person name="Wolfe A.J."/>
        </authorList>
    </citation>
    <scope>NUCLEOTIDE SEQUENCE [LARGE SCALE GENOMIC DNA]</scope>
    <source>
        <strain evidence="11 12">UMB1301</strain>
    </source>
</reference>
<evidence type="ECO:0000313" key="12">
    <source>
        <dbReference type="Proteomes" id="UP000235598"/>
    </source>
</evidence>
<protein>
    <recommendedName>
        <fullName evidence="9">ABC-type quaternary amine transporter</fullName>
        <ecNumber evidence="9">7.6.2.9</ecNumber>
    </recommendedName>
</protein>
<evidence type="ECO:0000256" key="7">
    <source>
        <dbReference type="ARBA" id="ARBA00023065"/>
    </source>
</evidence>
<dbReference type="PROSITE" id="PS00211">
    <property type="entry name" value="ABC_TRANSPORTER_1"/>
    <property type="match status" value="1"/>
</dbReference>
<feature type="domain" description="ABC transporter" evidence="10">
    <location>
        <begin position="4"/>
        <end position="238"/>
    </location>
</feature>
<keyword evidence="4" id="KW-0547">Nucleotide-binding</keyword>
<dbReference type="InterPro" id="IPR027417">
    <property type="entry name" value="P-loop_NTPase"/>
</dbReference>
<dbReference type="PANTHER" id="PTHR42781:SF4">
    <property type="entry name" value="SPERMIDINE_PUTRESCINE IMPORT ATP-BINDING PROTEIN POTA"/>
    <property type="match status" value="1"/>
</dbReference>
<dbReference type="InterPro" id="IPR017871">
    <property type="entry name" value="ABC_transporter-like_CS"/>
</dbReference>
<dbReference type="InterPro" id="IPR050093">
    <property type="entry name" value="ABC_SmlMolc_Importer"/>
</dbReference>
<dbReference type="Proteomes" id="UP000235598">
    <property type="component" value="Unassembled WGS sequence"/>
</dbReference>
<organism evidence="11 12">
    <name type="scientific">Brevibacterium paucivorans</name>
    <dbReference type="NCBI Taxonomy" id="170994"/>
    <lineage>
        <taxon>Bacteria</taxon>
        <taxon>Bacillati</taxon>
        <taxon>Actinomycetota</taxon>
        <taxon>Actinomycetes</taxon>
        <taxon>Micrococcales</taxon>
        <taxon>Brevibacteriaceae</taxon>
        <taxon>Brevibacterium</taxon>
    </lineage>
</organism>
<dbReference type="GO" id="GO:0016020">
    <property type="term" value="C:membrane"/>
    <property type="evidence" value="ECO:0007669"/>
    <property type="project" value="InterPro"/>
</dbReference>
<dbReference type="InterPro" id="IPR003593">
    <property type="entry name" value="AAA+_ATPase"/>
</dbReference>
<dbReference type="PROSITE" id="PS50893">
    <property type="entry name" value="ABC_TRANSPORTER_2"/>
    <property type="match status" value="1"/>
</dbReference>
<dbReference type="Gene3D" id="3.40.50.300">
    <property type="entry name" value="P-loop containing nucleotide triphosphate hydrolases"/>
    <property type="match status" value="1"/>
</dbReference>
<sequence length="360" mass="37910">MTALELNDINVRYPGGGGLFDISLTAQTGEFICLVGPSGSGKTTLLRTIAGFLRPVSGGMRINGAEVVSDSAFVGPEKRGLGMVFQDHAVWPHMSVGQNVAYPLRVSGLKGAEVRDRVAQTLTQVGLAGMADRKPDSLSGGQRQRVAIARAIIAKPNVVLFDEALSSLDEPLRADLRAQLKALTEELSLTAVYVTHDRSEALALADRIAVLKSGRIIQYSDPQQVLNAPQDPFVAQFMSDAGLFPVTLAGGDGESERDGDGGGSVALENGSRVTGFTRMHAEVDPILAVGDGDARVCSSGEGHVDGTVESVLFDRAGWLVQVSVGDQALTVLTAGDRPRVGDTVGVRFTGGTLFSRENPR</sequence>
<dbReference type="OrthoDB" id="9802264at2"/>
<evidence type="ECO:0000259" key="10">
    <source>
        <dbReference type="PROSITE" id="PS50893"/>
    </source>
</evidence>
<comment type="caution">
    <text evidence="11">The sequence shown here is derived from an EMBL/GenBank/DDBJ whole genome shotgun (WGS) entry which is preliminary data.</text>
</comment>
<keyword evidence="8" id="KW-0472">Membrane</keyword>
<dbReference type="SMART" id="SM00382">
    <property type="entry name" value="AAA"/>
    <property type="match status" value="1"/>
</dbReference>
<keyword evidence="7" id="KW-0406">Ion transport</keyword>
<dbReference type="GO" id="GO:0005524">
    <property type="term" value="F:ATP binding"/>
    <property type="evidence" value="ECO:0007669"/>
    <property type="project" value="UniProtKB-KW"/>
</dbReference>
<proteinExistence type="predicted"/>
<evidence type="ECO:0000313" key="11">
    <source>
        <dbReference type="EMBL" id="PMD05509.1"/>
    </source>
</evidence>
<gene>
    <name evidence="11" type="ORF">CJ199_05720</name>
</gene>
<evidence type="ECO:0000256" key="2">
    <source>
        <dbReference type="ARBA" id="ARBA00022475"/>
    </source>
</evidence>
<dbReference type="Pfam" id="PF00005">
    <property type="entry name" value="ABC_tran"/>
    <property type="match status" value="1"/>
</dbReference>
<evidence type="ECO:0000256" key="6">
    <source>
        <dbReference type="ARBA" id="ARBA00023004"/>
    </source>
</evidence>
<dbReference type="CDD" id="cd03259">
    <property type="entry name" value="ABC_Carb_Solutes_like"/>
    <property type="match status" value="1"/>
</dbReference>
<dbReference type="EMBL" id="PNHK01000002">
    <property type="protein sequence ID" value="PMD05509.1"/>
    <property type="molecule type" value="Genomic_DNA"/>
</dbReference>
<dbReference type="RefSeq" id="WP_102238542.1">
    <property type="nucleotide sequence ID" value="NZ_PNHK01000002.1"/>
</dbReference>
<dbReference type="InterPro" id="IPR003439">
    <property type="entry name" value="ABC_transporter-like_ATP-bd"/>
</dbReference>
<evidence type="ECO:0000256" key="1">
    <source>
        <dbReference type="ARBA" id="ARBA00022448"/>
    </source>
</evidence>
<dbReference type="SUPFAM" id="SSF52540">
    <property type="entry name" value="P-loop containing nucleoside triphosphate hydrolases"/>
    <property type="match status" value="1"/>
</dbReference>
<evidence type="ECO:0000256" key="4">
    <source>
        <dbReference type="ARBA" id="ARBA00022741"/>
    </source>
</evidence>
<keyword evidence="2" id="KW-1003">Cell membrane</keyword>
<dbReference type="GO" id="GO:0015418">
    <property type="term" value="F:ABC-type quaternary ammonium compound transporting activity"/>
    <property type="evidence" value="ECO:0007669"/>
    <property type="project" value="UniProtKB-EC"/>
</dbReference>
<dbReference type="FunFam" id="3.40.50.300:FF:000425">
    <property type="entry name" value="Probable ABC transporter, ATP-binding subunit"/>
    <property type="match status" value="1"/>
</dbReference>
<keyword evidence="3" id="KW-0410">Iron transport</keyword>
<evidence type="ECO:0000256" key="8">
    <source>
        <dbReference type="ARBA" id="ARBA00023136"/>
    </source>
</evidence>
<dbReference type="AlphaFoldDB" id="A0A2N6VN42"/>
<evidence type="ECO:0000256" key="3">
    <source>
        <dbReference type="ARBA" id="ARBA00022496"/>
    </source>
</evidence>
<dbReference type="PANTHER" id="PTHR42781">
    <property type="entry name" value="SPERMIDINE/PUTRESCINE IMPORT ATP-BINDING PROTEIN POTA"/>
    <property type="match status" value="1"/>
</dbReference>
<dbReference type="GO" id="GO:0015408">
    <property type="term" value="F:ABC-type ferric iron transporter activity"/>
    <property type="evidence" value="ECO:0007669"/>
    <property type="project" value="InterPro"/>
</dbReference>
<keyword evidence="6" id="KW-0408">Iron</keyword>
<keyword evidence="1" id="KW-0813">Transport</keyword>
<keyword evidence="5 11" id="KW-0067">ATP-binding</keyword>
<evidence type="ECO:0000256" key="5">
    <source>
        <dbReference type="ARBA" id="ARBA00022840"/>
    </source>
</evidence>
<dbReference type="InterPro" id="IPR015853">
    <property type="entry name" value="ABC_transpr_FbpC"/>
</dbReference>
<accession>A0A2N6VN42</accession>
<dbReference type="GO" id="GO:0016887">
    <property type="term" value="F:ATP hydrolysis activity"/>
    <property type="evidence" value="ECO:0007669"/>
    <property type="project" value="InterPro"/>
</dbReference>